<dbReference type="PROSITE" id="PS50237">
    <property type="entry name" value="HECT"/>
    <property type="match status" value="1"/>
</dbReference>
<dbReference type="InterPro" id="IPR035983">
    <property type="entry name" value="Hect_E3_ubiquitin_ligase"/>
</dbReference>
<gene>
    <name evidence="7" type="primary">LOC112905330</name>
</gene>
<evidence type="ECO:0000259" key="4">
    <source>
        <dbReference type="PROSITE" id="PS50237"/>
    </source>
</evidence>
<dbReference type="OrthoDB" id="7696201at2759"/>
<dbReference type="SUPFAM" id="SSF53098">
    <property type="entry name" value="Ribonuclease H-like"/>
    <property type="match status" value="1"/>
</dbReference>
<keyword evidence="6" id="KW-1185">Reference proteome</keyword>
<evidence type="ECO:0000313" key="6">
    <source>
        <dbReference type="Proteomes" id="UP000192223"/>
    </source>
</evidence>
<dbReference type="AlphaFoldDB" id="A0A7F5RBC8"/>
<feature type="domain" description="Integrase catalytic" evidence="5">
    <location>
        <begin position="57"/>
        <end position="229"/>
    </location>
</feature>
<dbReference type="Pfam" id="PF00665">
    <property type="entry name" value="rve"/>
    <property type="match status" value="1"/>
</dbReference>
<feature type="compositionally biased region" description="Polar residues" evidence="3">
    <location>
        <begin position="380"/>
        <end position="417"/>
    </location>
</feature>
<dbReference type="GO" id="GO:0003676">
    <property type="term" value="F:nucleic acid binding"/>
    <property type="evidence" value="ECO:0007669"/>
    <property type="project" value="InterPro"/>
</dbReference>
<feature type="domain" description="HECT" evidence="4">
    <location>
        <begin position="497"/>
        <end position="534"/>
    </location>
</feature>
<sequence length="616" mass="70947">MQMWHERLGHLNFNDLRQMVNKNVATGIKFKIGERQSCKICLKGKLSTLPFPERATKCKRPLKTVHSDICGPMRTESNGRGKYFVTFIDDYSRWCEVYILKTKSGVFQAFRSYQNLVEKQTECQIKALQFDNGKEYCSNIFAGYLRSHGIKRRFSAPYTPQQNGVNERKNRTLVEMARCMVLQSSLPSSFWAEAILWHAKVMSEERVIASRLLQAAENVSHEETAEEKNFTSLVRDTRRCFRRNEVASSPSRGRKRKRTFKKKVVLMKLAHADFFPSNSELKFLKQRGLGEPDTCLEIGREESSVEIMENIISLFNSHIQNLLRMCGFKLAKSDRSKRIHRIGDFQDGADLESKILQSKIIILPEKDFPCDLPIVEEQDPVSSQASSRNDPQPSTSRALSTTRGSDSDDFQPQQTSFRPHRNVRARENYVSRIQSRRIEESESEELDEDDNEISIIEESHANSYHVLLPSLPKDAETATIEVSRNNCVTDLLNIYKDEEILDKKLNVSFLGEVGIDGGGLTKELFNIFFEQSENILLQGEDCLVPYLPLNKRNEQDNFIYFGRILQHMLLLTQTIPSKLSRITLILIANPPGLMLRLSWNNYKSLELKFLSKYLED</sequence>
<organism evidence="6 7">
    <name type="scientific">Agrilus planipennis</name>
    <name type="common">Emerald ash borer</name>
    <name type="synonym">Agrilus marcopoli</name>
    <dbReference type="NCBI Taxonomy" id="224129"/>
    <lineage>
        <taxon>Eukaryota</taxon>
        <taxon>Metazoa</taxon>
        <taxon>Ecdysozoa</taxon>
        <taxon>Arthropoda</taxon>
        <taxon>Hexapoda</taxon>
        <taxon>Insecta</taxon>
        <taxon>Pterygota</taxon>
        <taxon>Neoptera</taxon>
        <taxon>Endopterygota</taxon>
        <taxon>Coleoptera</taxon>
        <taxon>Polyphaga</taxon>
        <taxon>Elateriformia</taxon>
        <taxon>Buprestoidea</taxon>
        <taxon>Buprestidae</taxon>
        <taxon>Agrilinae</taxon>
        <taxon>Agrilus</taxon>
    </lineage>
</organism>
<keyword evidence="1 2" id="KW-0833">Ubl conjugation pathway</keyword>
<dbReference type="Proteomes" id="UP000192223">
    <property type="component" value="Unplaced"/>
</dbReference>
<dbReference type="PANTHER" id="PTHR42648:SF18">
    <property type="entry name" value="RETROTRANSPOSON, UNCLASSIFIED-LIKE PROTEIN"/>
    <property type="match status" value="1"/>
</dbReference>
<feature type="region of interest" description="Disordered" evidence="3">
    <location>
        <begin position="378"/>
        <end position="424"/>
    </location>
</feature>
<evidence type="ECO:0000313" key="7">
    <source>
        <dbReference type="RefSeq" id="XP_025833281.1"/>
    </source>
</evidence>
<dbReference type="SUPFAM" id="SSF56204">
    <property type="entry name" value="Hect, E3 ligase catalytic domain"/>
    <property type="match status" value="1"/>
</dbReference>
<evidence type="ECO:0000259" key="5">
    <source>
        <dbReference type="PROSITE" id="PS50994"/>
    </source>
</evidence>
<dbReference type="RefSeq" id="XP_025833281.1">
    <property type="nucleotide sequence ID" value="XM_025977496.1"/>
</dbReference>
<evidence type="ECO:0000256" key="1">
    <source>
        <dbReference type="ARBA" id="ARBA00022786"/>
    </source>
</evidence>
<dbReference type="InterPro" id="IPR025724">
    <property type="entry name" value="GAG-pre-integrase_dom"/>
</dbReference>
<dbReference type="Pfam" id="PF13976">
    <property type="entry name" value="gag_pre-integrs"/>
    <property type="match status" value="1"/>
</dbReference>
<dbReference type="PANTHER" id="PTHR42648">
    <property type="entry name" value="TRANSPOSASE, PUTATIVE-RELATED"/>
    <property type="match status" value="1"/>
</dbReference>
<dbReference type="InterPro" id="IPR000569">
    <property type="entry name" value="HECT_dom"/>
</dbReference>
<dbReference type="PROSITE" id="PS50994">
    <property type="entry name" value="INTEGRASE"/>
    <property type="match status" value="1"/>
</dbReference>
<dbReference type="InterPro" id="IPR036397">
    <property type="entry name" value="RNaseH_sf"/>
</dbReference>
<dbReference type="GO" id="GO:0004842">
    <property type="term" value="F:ubiquitin-protein transferase activity"/>
    <property type="evidence" value="ECO:0007669"/>
    <property type="project" value="InterPro"/>
</dbReference>
<dbReference type="InterPro" id="IPR001584">
    <property type="entry name" value="Integrase_cat-core"/>
</dbReference>
<dbReference type="KEGG" id="apln:112905330"/>
<dbReference type="GO" id="GO:0009966">
    <property type="term" value="P:regulation of signal transduction"/>
    <property type="evidence" value="ECO:0007669"/>
    <property type="project" value="UniProtKB-ARBA"/>
</dbReference>
<dbReference type="GeneID" id="112905330"/>
<dbReference type="InParanoid" id="A0A7F5RBC8"/>
<proteinExistence type="predicted"/>
<name>A0A7F5RBC8_AGRPL</name>
<comment type="caution">
    <text evidence="2">Lacks conserved residue(s) required for the propagation of feature annotation.</text>
</comment>
<evidence type="ECO:0000256" key="2">
    <source>
        <dbReference type="PROSITE-ProRule" id="PRU00104"/>
    </source>
</evidence>
<dbReference type="InterPro" id="IPR039537">
    <property type="entry name" value="Retrotran_Ty1/copia-like"/>
</dbReference>
<dbReference type="InterPro" id="IPR012337">
    <property type="entry name" value="RNaseH-like_sf"/>
</dbReference>
<reference evidence="7" key="1">
    <citation type="submission" date="2025-08" db="UniProtKB">
        <authorList>
            <consortium name="RefSeq"/>
        </authorList>
    </citation>
    <scope>IDENTIFICATION</scope>
    <source>
        <tissue evidence="7">Entire body</tissue>
    </source>
</reference>
<dbReference type="GO" id="GO:0015074">
    <property type="term" value="P:DNA integration"/>
    <property type="evidence" value="ECO:0007669"/>
    <property type="project" value="InterPro"/>
</dbReference>
<dbReference type="Gene3D" id="3.90.1750.10">
    <property type="entry name" value="Hect, E3 ligase catalytic domains"/>
    <property type="match status" value="1"/>
</dbReference>
<evidence type="ECO:0000256" key="3">
    <source>
        <dbReference type="SAM" id="MobiDB-lite"/>
    </source>
</evidence>
<dbReference type="Gene3D" id="3.30.420.10">
    <property type="entry name" value="Ribonuclease H-like superfamily/Ribonuclease H"/>
    <property type="match status" value="1"/>
</dbReference>
<protein>
    <submittedName>
        <fullName evidence="7">Uncharacterized protein LOC112905330</fullName>
    </submittedName>
</protein>
<accession>A0A7F5RBC8</accession>